<name>A0A8H6LF47_FUSOX</name>
<protein>
    <recommendedName>
        <fullName evidence="4">NmrA-like domain-containing protein</fullName>
    </recommendedName>
</protein>
<dbReference type="PANTHER" id="PTHR42748:SF7">
    <property type="entry name" value="NMRA LIKE REDOX SENSOR 1-RELATED"/>
    <property type="match status" value="1"/>
</dbReference>
<evidence type="ECO:0000256" key="1">
    <source>
        <dbReference type="ARBA" id="ARBA00006328"/>
    </source>
</evidence>
<gene>
    <name evidence="5" type="ORF">HZS61_001957</name>
</gene>
<evidence type="ECO:0000256" key="3">
    <source>
        <dbReference type="SAM" id="MobiDB-lite"/>
    </source>
</evidence>
<comment type="similarity">
    <text evidence="1">Belongs to the NmrA-type oxidoreductase family.</text>
</comment>
<dbReference type="Proteomes" id="UP000593570">
    <property type="component" value="Unassembled WGS sequence"/>
</dbReference>
<feature type="region of interest" description="Disordered" evidence="3">
    <location>
        <begin position="306"/>
        <end position="374"/>
    </location>
</feature>
<dbReference type="AlphaFoldDB" id="A0A8H6LF47"/>
<reference evidence="5 6" key="1">
    <citation type="journal article" date="2020" name="bioRxiv">
        <title>A chromosome-scale genome assembly for the Fusarium oxysporum strain Fo5176 to establish a model Arabidopsis-fungal pathosystem.</title>
        <authorList>
            <person name="Fokkens L."/>
            <person name="Guo L."/>
            <person name="Dora S."/>
            <person name="Wang B."/>
            <person name="Ye K."/>
            <person name="Sanchez-Rodriguez C."/>
            <person name="Croll D."/>
        </authorList>
    </citation>
    <scope>NUCLEOTIDE SEQUENCE [LARGE SCALE GENOMIC DNA]</scope>
    <source>
        <strain evidence="5 6">Fo5176</strain>
    </source>
</reference>
<feature type="region of interest" description="Disordered" evidence="3">
    <location>
        <begin position="403"/>
        <end position="445"/>
    </location>
</feature>
<dbReference type="SUPFAM" id="SSF51735">
    <property type="entry name" value="NAD(P)-binding Rossmann-fold domains"/>
    <property type="match status" value="1"/>
</dbReference>
<evidence type="ECO:0000256" key="2">
    <source>
        <dbReference type="ARBA" id="ARBA00022857"/>
    </source>
</evidence>
<dbReference type="Gene3D" id="3.40.50.720">
    <property type="entry name" value="NAD(P)-binding Rossmann-like Domain"/>
    <property type="match status" value="1"/>
</dbReference>
<dbReference type="Gene3D" id="3.90.25.10">
    <property type="entry name" value="UDP-galactose 4-epimerase, domain 1"/>
    <property type="match status" value="1"/>
</dbReference>
<dbReference type="EMBL" id="JACDXP010000010">
    <property type="protein sequence ID" value="KAF6517879.1"/>
    <property type="molecule type" value="Genomic_DNA"/>
</dbReference>
<comment type="caution">
    <text evidence="5">The sequence shown here is derived from an EMBL/GenBank/DDBJ whole genome shotgun (WGS) entry which is preliminary data.</text>
</comment>
<dbReference type="InterPro" id="IPR008030">
    <property type="entry name" value="NmrA-like"/>
</dbReference>
<feature type="domain" description="NmrA-like" evidence="4">
    <location>
        <begin position="1"/>
        <end position="251"/>
    </location>
</feature>
<dbReference type="Pfam" id="PF05368">
    <property type="entry name" value="NmrA"/>
    <property type="match status" value="1"/>
</dbReference>
<dbReference type="InterPro" id="IPR051164">
    <property type="entry name" value="NmrA-like_oxidored"/>
</dbReference>
<evidence type="ECO:0000259" key="4">
    <source>
        <dbReference type="Pfam" id="PF05368"/>
    </source>
</evidence>
<dbReference type="PANTHER" id="PTHR42748">
    <property type="entry name" value="NITROGEN METABOLITE REPRESSION PROTEIN NMRA FAMILY MEMBER"/>
    <property type="match status" value="1"/>
</dbReference>
<sequence length="445" mass="48552">MSKTVLVLGATGTQGGSIANLLVQYPDQYLVRCLTRNPSSDKAKALAAKGAQLVKADLTIPSTLPEAFKGVWGVFAVTDFYDTAVLDDPMSEEKQGQHIVEASVAAGVECFLWSTLPSSREISGGKFVTRLYEGKLSVDAVIRDADLKGAFIRTGNFYENMISRKYAAYDKENDVITMTRPIIGPDAELTSLYVEKDLGAVAKALFDQWDEKKDILDGKYFLASGARETMGDINAILEKVSGKKVIYKVKPTCGIPDRDIMLQLYNNVGMYPGVDIPTPEVAMLGVKLHSAEDFIRERLPSAFKAQSAMSPSDIQDWDPASEAVDQTASATDDARETTPTDDQDGTKKRNVAKDTAAANAESTERPTKKMKRGKYISRACTSCQQRKIKVGVHVLLSSINVDMEGDSDKSYPTSAKEEIHADNASRNNYLASPLLQGAHNRPVKT</sequence>
<keyword evidence="2" id="KW-0521">NADP</keyword>
<dbReference type="InterPro" id="IPR036291">
    <property type="entry name" value="NAD(P)-bd_dom_sf"/>
</dbReference>
<organism evidence="5 6">
    <name type="scientific">Fusarium oxysporum f. sp. conglutinans</name>
    <dbReference type="NCBI Taxonomy" id="100902"/>
    <lineage>
        <taxon>Eukaryota</taxon>
        <taxon>Fungi</taxon>
        <taxon>Dikarya</taxon>
        <taxon>Ascomycota</taxon>
        <taxon>Pezizomycotina</taxon>
        <taxon>Sordariomycetes</taxon>
        <taxon>Hypocreomycetidae</taxon>
        <taxon>Hypocreales</taxon>
        <taxon>Nectriaceae</taxon>
        <taxon>Fusarium</taxon>
        <taxon>Fusarium oxysporum species complex</taxon>
    </lineage>
</organism>
<evidence type="ECO:0000313" key="6">
    <source>
        <dbReference type="Proteomes" id="UP000593570"/>
    </source>
</evidence>
<evidence type="ECO:0000313" key="5">
    <source>
        <dbReference type="EMBL" id="KAF6517879.1"/>
    </source>
</evidence>
<proteinExistence type="inferred from homology"/>
<accession>A0A8H6LF47</accession>